<evidence type="ECO:0000313" key="2">
    <source>
        <dbReference type="Proteomes" id="UP000002613"/>
    </source>
</evidence>
<dbReference type="KEGG" id="fpl:Ferp_0925"/>
<name>D3RX78_FERPA</name>
<dbReference type="EMBL" id="CP001899">
    <property type="protein sequence ID" value="ADC65091.1"/>
    <property type="molecule type" value="Genomic_DNA"/>
</dbReference>
<protein>
    <submittedName>
        <fullName evidence="1">Uncharacterized protein</fullName>
    </submittedName>
</protein>
<dbReference type="RefSeq" id="WP_012965434.1">
    <property type="nucleotide sequence ID" value="NC_013849.1"/>
</dbReference>
<dbReference type="HOGENOM" id="CLU_110996_0_0_2"/>
<organism evidence="1 2">
    <name type="scientific">Ferroglobus placidus (strain DSM 10642 / AEDII12DO)</name>
    <dbReference type="NCBI Taxonomy" id="589924"/>
    <lineage>
        <taxon>Archaea</taxon>
        <taxon>Methanobacteriati</taxon>
        <taxon>Methanobacteriota</taxon>
        <taxon>Archaeoglobi</taxon>
        <taxon>Archaeoglobales</taxon>
        <taxon>Archaeoglobaceae</taxon>
        <taxon>Ferroglobus</taxon>
    </lineage>
</organism>
<dbReference type="InterPro" id="IPR055712">
    <property type="entry name" value="DUF7288"/>
</dbReference>
<dbReference type="AlphaFoldDB" id="D3RX78"/>
<dbReference type="STRING" id="589924.Ferp_0925"/>
<dbReference type="GeneID" id="8778433"/>
<dbReference type="eggNOG" id="arCOG04652">
    <property type="taxonomic scope" value="Archaea"/>
</dbReference>
<accession>D3RX78</accession>
<sequence>MNLRAQTFTFEAMMSLVILTLVILLIVFAVPLTPLTSSAANIQVENALEKYGVDVINAITYESLAERYSPLKEALLFWDGETMYGGVESYPGSERLKAILNQTFEKEGIAYNIEIGYFKFDAANGTIDFVTIPFVWNGYPSDNAVTVSKVLTIYDSDGSNQGIKALTFNVDGNTSELYNVLEVRLTIWKM</sequence>
<proteinExistence type="predicted"/>
<gene>
    <name evidence="1" type="ordered locus">Ferp_0925</name>
</gene>
<reference evidence="2" key="1">
    <citation type="submission" date="2010-02" db="EMBL/GenBank/DDBJ databases">
        <title>Complete sequence of Ferroglobus placidus DSM 10642.</title>
        <authorList>
            <consortium name="US DOE Joint Genome Institute"/>
            <person name="Lucas S."/>
            <person name="Copeland A."/>
            <person name="Lapidus A."/>
            <person name="Cheng J.-F."/>
            <person name="Bruce D."/>
            <person name="Goodwin L."/>
            <person name="Pitluck S."/>
            <person name="Saunders E."/>
            <person name="Brettin T."/>
            <person name="Detter J.C."/>
            <person name="Han C."/>
            <person name="Tapia R."/>
            <person name="Larimer F."/>
            <person name="Land M."/>
            <person name="Hauser L."/>
            <person name="Kyrpides N."/>
            <person name="Ivanova N."/>
            <person name="Holmes D."/>
            <person name="Lovley D."/>
            <person name="Kyrpides N."/>
            <person name="Anderson I.J."/>
            <person name="Woyke T."/>
        </authorList>
    </citation>
    <scope>NUCLEOTIDE SEQUENCE [LARGE SCALE GENOMIC DNA]</scope>
    <source>
        <strain evidence="2">DSM 10642 / AEDII12DO</strain>
    </source>
</reference>
<dbReference type="OrthoDB" id="324613at2157"/>
<dbReference type="Proteomes" id="UP000002613">
    <property type="component" value="Chromosome"/>
</dbReference>
<reference evidence="1 2" key="2">
    <citation type="journal article" date="2011" name="Stand. Genomic Sci.">
        <title>Complete genome sequence of Ferroglobus placidus AEDII12DO.</title>
        <authorList>
            <person name="Anderson I."/>
            <person name="Risso C."/>
            <person name="Holmes D."/>
            <person name="Lucas S."/>
            <person name="Copeland A."/>
            <person name="Lapidus A."/>
            <person name="Cheng J.F."/>
            <person name="Bruce D."/>
            <person name="Goodwin L."/>
            <person name="Pitluck S."/>
            <person name="Saunders E."/>
            <person name="Brettin T."/>
            <person name="Detter J.C."/>
            <person name="Han C."/>
            <person name="Tapia R."/>
            <person name="Larimer F."/>
            <person name="Land M."/>
            <person name="Hauser L."/>
            <person name="Woyke T."/>
            <person name="Lovley D."/>
            <person name="Kyrpides N."/>
            <person name="Ivanova N."/>
        </authorList>
    </citation>
    <scope>NUCLEOTIDE SEQUENCE [LARGE SCALE GENOMIC DNA]</scope>
    <source>
        <strain evidence="2">DSM 10642 / AEDII12DO</strain>
    </source>
</reference>
<dbReference type="PaxDb" id="589924-Ferp_0925"/>
<keyword evidence="2" id="KW-1185">Reference proteome</keyword>
<evidence type="ECO:0000313" key="1">
    <source>
        <dbReference type="EMBL" id="ADC65091.1"/>
    </source>
</evidence>
<dbReference type="Pfam" id="PF23959">
    <property type="entry name" value="DUF7288"/>
    <property type="match status" value="1"/>
</dbReference>